<dbReference type="Gene3D" id="3.50.50.60">
    <property type="entry name" value="FAD/NAD(P)-binding domain"/>
    <property type="match status" value="2"/>
</dbReference>
<keyword evidence="2" id="KW-0285">Flavoprotein</keyword>
<accession>A0A1Q5NYZ7</accession>
<dbReference type="EMBL" id="MRWQ01000033">
    <property type="protein sequence ID" value="OKL35225.1"/>
    <property type="molecule type" value="Genomic_DNA"/>
</dbReference>
<dbReference type="PRINTS" id="PR00469">
    <property type="entry name" value="PNDRDTASEII"/>
</dbReference>
<dbReference type="InterPro" id="IPR036188">
    <property type="entry name" value="FAD/NAD-bd_sf"/>
</dbReference>
<dbReference type="Pfam" id="PF13738">
    <property type="entry name" value="Pyr_redox_3"/>
    <property type="match status" value="1"/>
</dbReference>
<keyword evidence="3" id="KW-0560">Oxidoreductase</keyword>
<comment type="caution">
    <text evidence="4">The sequence shown here is derived from an EMBL/GenBank/DDBJ whole genome shotgun (WGS) entry which is preliminary data.</text>
</comment>
<proteinExistence type="predicted"/>
<dbReference type="SUPFAM" id="SSF51905">
    <property type="entry name" value="FAD/NAD(P)-binding domain"/>
    <property type="match status" value="1"/>
</dbReference>
<dbReference type="PANTHER" id="PTHR48105">
    <property type="entry name" value="THIOREDOXIN REDUCTASE 1-RELATED-RELATED"/>
    <property type="match status" value="1"/>
</dbReference>
<dbReference type="PRINTS" id="PR00368">
    <property type="entry name" value="FADPNR"/>
</dbReference>
<evidence type="ECO:0000313" key="5">
    <source>
        <dbReference type="Proteomes" id="UP000186524"/>
    </source>
</evidence>
<name>A0A1Q5NYZ7_9BACI</name>
<evidence type="ECO:0000256" key="2">
    <source>
        <dbReference type="ARBA" id="ARBA00022630"/>
    </source>
</evidence>
<reference evidence="4 5" key="1">
    <citation type="submission" date="2016-12" db="EMBL/GenBank/DDBJ databases">
        <title>Domibacillus sp. SAOS 44 whole genome sequencing.</title>
        <authorList>
            <person name="Verma A."/>
            <person name="Krishnamurthi S."/>
        </authorList>
    </citation>
    <scope>NUCLEOTIDE SEQUENCE [LARGE SCALE GENOMIC DNA]</scope>
    <source>
        <strain evidence="4 5">SAOS 44</strain>
    </source>
</reference>
<dbReference type="RefSeq" id="WP_143180144.1">
    <property type="nucleotide sequence ID" value="NZ_MRWQ01000033.1"/>
</dbReference>
<gene>
    <name evidence="4" type="ORF">BLL40_16540</name>
</gene>
<evidence type="ECO:0000313" key="4">
    <source>
        <dbReference type="EMBL" id="OKL35225.1"/>
    </source>
</evidence>
<keyword evidence="5" id="KW-1185">Reference proteome</keyword>
<dbReference type="InterPro" id="IPR050097">
    <property type="entry name" value="Ferredoxin-NADP_redctase_2"/>
</dbReference>
<comment type="cofactor">
    <cofactor evidence="1">
        <name>FAD</name>
        <dbReference type="ChEBI" id="CHEBI:57692"/>
    </cofactor>
</comment>
<feature type="non-terminal residue" evidence="4">
    <location>
        <position position="173"/>
    </location>
</feature>
<protein>
    <submittedName>
        <fullName evidence="4">Ferredoxin--NADP(+) reductase</fullName>
    </submittedName>
</protein>
<organism evidence="4 5">
    <name type="scientific">Domibacillus mangrovi</name>
    <dbReference type="NCBI Taxonomy" id="1714354"/>
    <lineage>
        <taxon>Bacteria</taxon>
        <taxon>Bacillati</taxon>
        <taxon>Bacillota</taxon>
        <taxon>Bacilli</taxon>
        <taxon>Bacillales</taxon>
        <taxon>Bacillaceae</taxon>
        <taxon>Domibacillus</taxon>
    </lineage>
</organism>
<dbReference type="GO" id="GO:0016491">
    <property type="term" value="F:oxidoreductase activity"/>
    <property type="evidence" value="ECO:0007669"/>
    <property type="project" value="UniProtKB-KW"/>
</dbReference>
<dbReference type="Pfam" id="PF13450">
    <property type="entry name" value="NAD_binding_8"/>
    <property type="match status" value="1"/>
</dbReference>
<dbReference type="AlphaFoldDB" id="A0A1Q5NYZ7"/>
<dbReference type="STRING" id="1714354.BLL40_16540"/>
<dbReference type="OrthoDB" id="9806179at2"/>
<evidence type="ECO:0000256" key="1">
    <source>
        <dbReference type="ARBA" id="ARBA00001974"/>
    </source>
</evidence>
<sequence>MGEQKEVFDMTIIGGGPVGLFTAFYAGMRQASVKIIESLPQLGGQLSALYPEKYIYDIAGFPKVRAQELIDNLVEQMNQFEPTISLEQSVEAIERMEDNVLAITTNEETHYTKALIITAGNGAFQPRKLKIEGEEKFESANIHYFVQNLQQFADKRVVVFGGGDSAVDWALML</sequence>
<dbReference type="Proteomes" id="UP000186524">
    <property type="component" value="Unassembled WGS sequence"/>
</dbReference>
<evidence type="ECO:0000256" key="3">
    <source>
        <dbReference type="ARBA" id="ARBA00023002"/>
    </source>
</evidence>